<name>A0A094ZYX5_HOEPD</name>
<reference evidence="1 2" key="1">
    <citation type="submission" date="2007-10" db="EMBL/GenBank/DDBJ databases">
        <authorList>
            <person name="Wagner-Dobler I."/>
            <person name="Ferriera S."/>
            <person name="Johnson J."/>
            <person name="Kravitz S."/>
            <person name="Beeson K."/>
            <person name="Sutton G."/>
            <person name="Rogers Y.-H."/>
            <person name="Friedman R."/>
            <person name="Frazier M."/>
            <person name="Venter J.C."/>
        </authorList>
    </citation>
    <scope>NUCLEOTIDE SEQUENCE [LARGE SCALE GENOMIC DNA]</scope>
    <source>
        <strain evidence="1 2">DFL-43</strain>
    </source>
</reference>
<evidence type="ECO:0000313" key="2">
    <source>
        <dbReference type="Proteomes" id="UP000004291"/>
    </source>
</evidence>
<comment type="caution">
    <text evidence="1">The sequence shown here is derived from an EMBL/GenBank/DDBJ whole genome shotgun (WGS) entry which is preliminary data.</text>
</comment>
<protein>
    <submittedName>
        <fullName evidence="1">Uncharacterized protein</fullName>
    </submittedName>
</protein>
<sequence>MRLHPPTRHCRRCLLLPALSQDQRQHPFFARPQHQPPRCRDVEPRRVAPYVKHHCRKTGTARRLVSRPHCALQIARFDKRQRRRIKPVLGEARGKQSAAIATGCGIIDPDDPARAAVRVRGCARRKPERKSRSSANVAGKSTAQLMQPATGEPALQAAVGTGSPQSQLRGLKHGLRVAVCGLRAVVRLQNICRGPQPCKVHVTP</sequence>
<keyword evidence="2" id="KW-1185">Reference proteome</keyword>
<gene>
    <name evidence="1" type="ORF">HPDFL43_00004500</name>
</gene>
<reference evidence="1 2" key="2">
    <citation type="submission" date="2012-06" db="EMBL/GenBank/DDBJ databases">
        <authorList>
            <person name="Fiebig A."/>
        </authorList>
    </citation>
    <scope>NUCLEOTIDE SEQUENCE [LARGE SCALE GENOMIC DNA]</scope>
    <source>
        <strain evidence="1 2">DFL-43</strain>
    </source>
</reference>
<organism evidence="1 2">
    <name type="scientific">Hoeflea phototrophica (strain DSM 17068 / NCIMB 14078 / DFL-43)</name>
    <dbReference type="NCBI Taxonomy" id="411684"/>
    <lineage>
        <taxon>Bacteria</taxon>
        <taxon>Pseudomonadati</taxon>
        <taxon>Pseudomonadota</taxon>
        <taxon>Alphaproteobacteria</taxon>
        <taxon>Hyphomicrobiales</taxon>
        <taxon>Rhizobiaceae</taxon>
        <taxon>Hoeflea</taxon>
    </lineage>
</organism>
<dbReference type="AlphaFoldDB" id="A0A094ZYX5"/>
<dbReference type="Proteomes" id="UP000004291">
    <property type="component" value="Chromosome"/>
</dbReference>
<proteinExistence type="predicted"/>
<evidence type="ECO:0000313" key="1">
    <source>
        <dbReference type="EMBL" id="KGB27131.1"/>
    </source>
</evidence>
<dbReference type="STRING" id="411684.HPDFL43_00004500"/>
<dbReference type="EMBL" id="ABIA03000001">
    <property type="protein sequence ID" value="KGB27131.1"/>
    <property type="molecule type" value="Genomic_DNA"/>
</dbReference>
<dbReference type="HOGENOM" id="CLU_1341730_0_0_5"/>
<accession>A0A094ZYX5</accession>